<dbReference type="AlphaFoldDB" id="A0A835Y440"/>
<feature type="region of interest" description="Disordered" evidence="1">
    <location>
        <begin position="18"/>
        <end position="54"/>
    </location>
</feature>
<gene>
    <name evidence="2" type="ORF">HYH03_007982</name>
</gene>
<protein>
    <submittedName>
        <fullName evidence="2">Uncharacterized protein</fullName>
    </submittedName>
</protein>
<comment type="caution">
    <text evidence="2">The sequence shown here is derived from an EMBL/GenBank/DDBJ whole genome shotgun (WGS) entry which is preliminary data.</text>
</comment>
<keyword evidence="3" id="KW-1185">Reference proteome</keyword>
<proteinExistence type="predicted"/>
<organism evidence="2 3">
    <name type="scientific">Edaphochlamys debaryana</name>
    <dbReference type="NCBI Taxonomy" id="47281"/>
    <lineage>
        <taxon>Eukaryota</taxon>
        <taxon>Viridiplantae</taxon>
        <taxon>Chlorophyta</taxon>
        <taxon>core chlorophytes</taxon>
        <taxon>Chlorophyceae</taxon>
        <taxon>CS clade</taxon>
        <taxon>Chlamydomonadales</taxon>
        <taxon>Chlamydomonadales incertae sedis</taxon>
        <taxon>Edaphochlamys</taxon>
    </lineage>
</organism>
<sequence length="76" mass="8243">MNNRDTASEAMACCDKSQSGLFTHSPSGGDVWRRRDPRQAREGGAHGARRGCGHRHAGFGRAVLLHCGSVPRELRS</sequence>
<dbReference type="Proteomes" id="UP000612055">
    <property type="component" value="Unassembled WGS sequence"/>
</dbReference>
<feature type="compositionally biased region" description="Basic and acidic residues" evidence="1">
    <location>
        <begin position="31"/>
        <end position="44"/>
    </location>
</feature>
<dbReference type="EMBL" id="JAEHOE010000035">
    <property type="protein sequence ID" value="KAG2493761.1"/>
    <property type="molecule type" value="Genomic_DNA"/>
</dbReference>
<evidence type="ECO:0000313" key="3">
    <source>
        <dbReference type="Proteomes" id="UP000612055"/>
    </source>
</evidence>
<accession>A0A835Y440</accession>
<evidence type="ECO:0000313" key="2">
    <source>
        <dbReference type="EMBL" id="KAG2493761.1"/>
    </source>
</evidence>
<reference evidence="2" key="1">
    <citation type="journal article" date="2020" name="bioRxiv">
        <title>Comparative genomics of Chlamydomonas.</title>
        <authorList>
            <person name="Craig R.J."/>
            <person name="Hasan A.R."/>
            <person name="Ness R.W."/>
            <person name="Keightley P.D."/>
        </authorList>
    </citation>
    <scope>NUCLEOTIDE SEQUENCE</scope>
    <source>
        <strain evidence="2">CCAP 11/70</strain>
    </source>
</reference>
<name>A0A835Y440_9CHLO</name>
<evidence type="ECO:0000256" key="1">
    <source>
        <dbReference type="SAM" id="MobiDB-lite"/>
    </source>
</evidence>